<dbReference type="Proteomes" id="UP000314294">
    <property type="component" value="Unassembled WGS sequence"/>
</dbReference>
<protein>
    <submittedName>
        <fullName evidence="1">Uncharacterized protein</fullName>
    </submittedName>
</protein>
<name>A0A4Z2EIT2_9TELE</name>
<evidence type="ECO:0000313" key="1">
    <source>
        <dbReference type="EMBL" id="TNN28344.1"/>
    </source>
</evidence>
<reference evidence="1 2" key="1">
    <citation type="submission" date="2019-03" db="EMBL/GenBank/DDBJ databases">
        <title>First draft genome of Liparis tanakae, snailfish: a comprehensive survey of snailfish specific genes.</title>
        <authorList>
            <person name="Kim W."/>
            <person name="Song I."/>
            <person name="Jeong J.-H."/>
            <person name="Kim D."/>
            <person name="Kim S."/>
            <person name="Ryu S."/>
            <person name="Song J.Y."/>
            <person name="Lee S.K."/>
        </authorList>
    </citation>
    <scope>NUCLEOTIDE SEQUENCE [LARGE SCALE GENOMIC DNA]</scope>
    <source>
        <tissue evidence="1">Muscle</tissue>
    </source>
</reference>
<comment type="caution">
    <text evidence="1">The sequence shown here is derived from an EMBL/GenBank/DDBJ whole genome shotgun (WGS) entry which is preliminary data.</text>
</comment>
<evidence type="ECO:0000313" key="2">
    <source>
        <dbReference type="Proteomes" id="UP000314294"/>
    </source>
</evidence>
<dbReference type="AlphaFoldDB" id="A0A4Z2EIT2"/>
<dbReference type="EMBL" id="SRLO01006994">
    <property type="protein sequence ID" value="TNN28344.1"/>
    <property type="molecule type" value="Genomic_DNA"/>
</dbReference>
<gene>
    <name evidence="1" type="ORF">EYF80_061507</name>
</gene>
<accession>A0A4Z2EIT2</accession>
<keyword evidence="2" id="KW-1185">Reference proteome</keyword>
<proteinExistence type="predicted"/>
<sequence>MFLGNVCPLNSHQSVPLGPIRRLQGDAAPERLTHVCVICALGVIILHKTVKPSEDAESVLLHGHDGEKTKEFRTRSEKIIFTLDTNRGRSDSFCWSTADP</sequence>
<organism evidence="1 2">
    <name type="scientific">Liparis tanakae</name>
    <name type="common">Tanaka's snailfish</name>
    <dbReference type="NCBI Taxonomy" id="230148"/>
    <lineage>
        <taxon>Eukaryota</taxon>
        <taxon>Metazoa</taxon>
        <taxon>Chordata</taxon>
        <taxon>Craniata</taxon>
        <taxon>Vertebrata</taxon>
        <taxon>Euteleostomi</taxon>
        <taxon>Actinopterygii</taxon>
        <taxon>Neopterygii</taxon>
        <taxon>Teleostei</taxon>
        <taxon>Neoteleostei</taxon>
        <taxon>Acanthomorphata</taxon>
        <taxon>Eupercaria</taxon>
        <taxon>Perciformes</taxon>
        <taxon>Cottioidei</taxon>
        <taxon>Cottales</taxon>
        <taxon>Liparidae</taxon>
        <taxon>Liparis</taxon>
    </lineage>
</organism>